<evidence type="ECO:0000256" key="1">
    <source>
        <dbReference type="SAM" id="Phobius"/>
    </source>
</evidence>
<gene>
    <name evidence="2" type="ORF">E4633_08225</name>
</gene>
<proteinExistence type="predicted"/>
<dbReference type="Proteomes" id="UP000306416">
    <property type="component" value="Unassembled WGS sequence"/>
</dbReference>
<keyword evidence="1" id="KW-0472">Membrane</keyword>
<organism evidence="2 3">
    <name type="scientific">Geomonas terrae</name>
    <dbReference type="NCBI Taxonomy" id="2562681"/>
    <lineage>
        <taxon>Bacteria</taxon>
        <taxon>Pseudomonadati</taxon>
        <taxon>Thermodesulfobacteriota</taxon>
        <taxon>Desulfuromonadia</taxon>
        <taxon>Geobacterales</taxon>
        <taxon>Geobacteraceae</taxon>
        <taxon>Geomonas</taxon>
    </lineage>
</organism>
<dbReference type="InterPro" id="IPR045691">
    <property type="entry name" value="DUF6056"/>
</dbReference>
<keyword evidence="1" id="KW-1133">Transmembrane helix</keyword>
<reference evidence="2 3" key="1">
    <citation type="submission" date="2019-04" db="EMBL/GenBank/DDBJ databases">
        <title>Geobacter oryzae sp. nov., ferric-reducing bacteria isolated from paddy soil.</title>
        <authorList>
            <person name="Xu Z."/>
            <person name="Masuda Y."/>
            <person name="Itoh H."/>
            <person name="Senoo K."/>
        </authorList>
    </citation>
    <scope>NUCLEOTIDE SEQUENCE [LARGE SCALE GENOMIC DNA]</scope>
    <source>
        <strain evidence="2 3">Red111</strain>
    </source>
</reference>
<keyword evidence="3" id="KW-1185">Reference proteome</keyword>
<dbReference type="Pfam" id="PF19528">
    <property type="entry name" value="DUF6056"/>
    <property type="match status" value="1"/>
</dbReference>
<feature type="transmembrane region" description="Helical" evidence="1">
    <location>
        <begin position="7"/>
        <end position="29"/>
    </location>
</feature>
<feature type="transmembrane region" description="Helical" evidence="1">
    <location>
        <begin position="81"/>
        <end position="104"/>
    </location>
</feature>
<feature type="transmembrane region" description="Helical" evidence="1">
    <location>
        <begin position="299"/>
        <end position="318"/>
    </location>
</feature>
<evidence type="ECO:0000313" key="2">
    <source>
        <dbReference type="EMBL" id="TGU72289.1"/>
    </source>
</evidence>
<name>A0A4S1CFK9_9BACT</name>
<feature type="transmembrane region" description="Helical" evidence="1">
    <location>
        <begin position="212"/>
        <end position="231"/>
    </location>
</feature>
<sequence>MESDRTATWIILISTLAYIGIYTCLSFYAHPAADDFNFANKLIEEGFLKSQYSTYLTWSGRYTSTAIISGFIAGFDLLRGFWLLPLFLIVTTGASFVALAHSIWKWSKPALSIWCYGLALTALYLSGLPSTSETIYWLAGGISYQLGNSLYVLLLAALIKLHRGEGTTRLVVATSFLILAIAGLNETIMLLQSMSLAVMATYAFARKTPQRYRLLMFTLTSLVGAAIVAAAPGNAVRSSYYPAAHDIAFSIKESIRWSAIRFVSWGKLPIMWLATLLWVAATAAHAPNAASRLNFKSGAFAALLWLSTLTALFFPAFWSMGYAPPNRTLSINYMLFLIGWFLMVSLGTSLLSIKSSIFSKSFLRFIAVIFAICLFTTGNGARALKDLAIAPDYSKQLNERYQKIELHRGQAAELKVPVLSENPGTIFSADITTKKDDWKNVSYAQYFHLKAIATTYKKL</sequence>
<protein>
    <submittedName>
        <fullName evidence="2">Uncharacterized protein</fullName>
    </submittedName>
</protein>
<dbReference type="EMBL" id="SRSC01000002">
    <property type="protein sequence ID" value="TGU72289.1"/>
    <property type="molecule type" value="Genomic_DNA"/>
</dbReference>
<feature type="transmembrane region" description="Helical" evidence="1">
    <location>
        <begin position="330"/>
        <end position="350"/>
    </location>
</feature>
<comment type="caution">
    <text evidence="2">The sequence shown here is derived from an EMBL/GenBank/DDBJ whole genome shotgun (WGS) entry which is preliminary data.</text>
</comment>
<keyword evidence="1" id="KW-0812">Transmembrane</keyword>
<feature type="transmembrane region" description="Helical" evidence="1">
    <location>
        <begin position="135"/>
        <end position="159"/>
    </location>
</feature>
<dbReference type="RefSeq" id="WP_135869772.1">
    <property type="nucleotide sequence ID" value="NZ_SRSC01000002.1"/>
</dbReference>
<feature type="transmembrane region" description="Helical" evidence="1">
    <location>
        <begin position="111"/>
        <end position="129"/>
    </location>
</feature>
<feature type="transmembrane region" description="Helical" evidence="1">
    <location>
        <begin position="270"/>
        <end position="287"/>
    </location>
</feature>
<dbReference type="AlphaFoldDB" id="A0A4S1CFK9"/>
<evidence type="ECO:0000313" key="3">
    <source>
        <dbReference type="Proteomes" id="UP000306416"/>
    </source>
</evidence>
<accession>A0A4S1CFK9</accession>
<feature type="transmembrane region" description="Helical" evidence="1">
    <location>
        <begin position="362"/>
        <end position="381"/>
    </location>
</feature>